<dbReference type="PANTHER" id="PTHR43317:SF11">
    <property type="entry name" value="POLYAMINE AMINOPROPYLTRANSFERASE 2"/>
    <property type="match status" value="1"/>
</dbReference>
<sequence length="250" mass="28307">MGSQSSEFDDNPVVSEQQGVRYLHFDSPWIQGAMDIKHPDRLVLSYTAQMMGWLLFLQPDDDQPVGQLGLGAASITRFCYKHLPNPLMVVERNRSVIRVCEQYFRMPRHNRLTVFEGDAGNWVGNPDNWQTLSVLMVDLYDTEALGPVCDSLEFYRGCFDCLVEPGILSVNLFGKHESFDHNLENLRAVFGNRLIRLPPVDEGNQIVLAFKGPDLSVSRSDLMQRADFLEQAYGLPAKRWARSIGAVQSL</sequence>
<dbReference type="RefSeq" id="WP_243479664.1">
    <property type="nucleotide sequence ID" value="NZ_CP063982.1"/>
</dbReference>
<dbReference type="SUPFAM" id="SSF53335">
    <property type="entry name" value="S-adenosyl-L-methionine-dependent methyltransferases"/>
    <property type="match status" value="1"/>
</dbReference>
<dbReference type="EMBL" id="CP063982">
    <property type="protein sequence ID" value="UOD51197.1"/>
    <property type="molecule type" value="Genomic_DNA"/>
</dbReference>
<keyword evidence="1" id="KW-0620">Polyamine biosynthesis</keyword>
<dbReference type="Proteomes" id="UP000831607">
    <property type="component" value="Chromosome"/>
</dbReference>
<keyword evidence="3" id="KW-1185">Reference proteome</keyword>
<evidence type="ECO:0000313" key="3">
    <source>
        <dbReference type="Proteomes" id="UP000831607"/>
    </source>
</evidence>
<organism evidence="2 3">
    <name type="scientific">Orrella daihaiensis</name>
    <dbReference type="NCBI Taxonomy" id="2782176"/>
    <lineage>
        <taxon>Bacteria</taxon>
        <taxon>Pseudomonadati</taxon>
        <taxon>Pseudomonadota</taxon>
        <taxon>Betaproteobacteria</taxon>
        <taxon>Burkholderiales</taxon>
        <taxon>Alcaligenaceae</taxon>
        <taxon>Orrella</taxon>
    </lineage>
</organism>
<evidence type="ECO:0000313" key="2">
    <source>
        <dbReference type="EMBL" id="UOD51197.1"/>
    </source>
</evidence>
<proteinExistence type="predicted"/>
<accession>A0ABY4ALP8</accession>
<name>A0ABY4ALP8_9BURK</name>
<dbReference type="Gene3D" id="3.40.50.150">
    <property type="entry name" value="Vaccinia Virus protein VP39"/>
    <property type="match status" value="1"/>
</dbReference>
<dbReference type="InterPro" id="IPR029063">
    <property type="entry name" value="SAM-dependent_MTases_sf"/>
</dbReference>
<gene>
    <name evidence="2" type="ORF">DHf2319_04705</name>
</gene>
<protein>
    <submittedName>
        <fullName evidence="2">Spermidine synthase</fullName>
    </submittedName>
</protein>
<dbReference type="PANTHER" id="PTHR43317">
    <property type="entry name" value="THERMOSPERMINE SYNTHASE ACAULIS5"/>
    <property type="match status" value="1"/>
</dbReference>
<evidence type="ECO:0000256" key="1">
    <source>
        <dbReference type="ARBA" id="ARBA00023115"/>
    </source>
</evidence>
<reference evidence="2 3" key="1">
    <citation type="submission" date="2020-11" db="EMBL/GenBank/DDBJ databases">
        <title>Algicoccus daihaiensis sp.nov., isolated from Daihai Lake in Inner Mongolia.</title>
        <authorList>
            <person name="Kai J."/>
        </authorList>
    </citation>
    <scope>NUCLEOTIDE SEQUENCE [LARGE SCALE GENOMIC DNA]</scope>
    <source>
        <strain evidence="3">f23</strain>
    </source>
</reference>